<dbReference type="PROSITE" id="PS50011">
    <property type="entry name" value="PROTEIN_KINASE_DOM"/>
    <property type="match status" value="1"/>
</dbReference>
<keyword evidence="3 9" id="KW-0597">Phosphoprotein</keyword>
<dbReference type="GO" id="GO:0005524">
    <property type="term" value="F:ATP binding"/>
    <property type="evidence" value="ECO:0007669"/>
    <property type="project" value="UniProtKB-KW"/>
</dbReference>
<dbReference type="InterPro" id="IPR001245">
    <property type="entry name" value="Ser-Thr/Tyr_kinase_cat_dom"/>
</dbReference>
<dbReference type="SMART" id="SM00387">
    <property type="entry name" value="HATPase_c"/>
    <property type="match status" value="1"/>
</dbReference>
<evidence type="ECO:0000256" key="8">
    <source>
        <dbReference type="ARBA" id="ARBA00023012"/>
    </source>
</evidence>
<evidence type="ECO:0000256" key="5">
    <source>
        <dbReference type="ARBA" id="ARBA00022741"/>
    </source>
</evidence>
<evidence type="ECO:0000259" key="12">
    <source>
        <dbReference type="PROSITE" id="PS50011"/>
    </source>
</evidence>
<dbReference type="CDD" id="cd17546">
    <property type="entry name" value="REC_hyHK_CKI1_RcsC-like"/>
    <property type="match status" value="1"/>
</dbReference>
<dbReference type="Pfam" id="PF02518">
    <property type="entry name" value="HATPase_c"/>
    <property type="match status" value="1"/>
</dbReference>
<evidence type="ECO:0000256" key="2">
    <source>
        <dbReference type="ARBA" id="ARBA00012438"/>
    </source>
</evidence>
<feature type="domain" description="Histidine kinase" evidence="13">
    <location>
        <begin position="480"/>
        <end position="805"/>
    </location>
</feature>
<keyword evidence="5" id="KW-0547">Nucleotide-binding</keyword>
<evidence type="ECO:0000256" key="4">
    <source>
        <dbReference type="ARBA" id="ARBA00022679"/>
    </source>
</evidence>
<dbReference type="CDD" id="cd16922">
    <property type="entry name" value="HATPase_EvgS-ArcB-TorS-like"/>
    <property type="match status" value="1"/>
</dbReference>
<keyword evidence="7" id="KW-0067">ATP-binding</keyword>
<dbReference type="EC" id="2.7.13.3" evidence="2"/>
<dbReference type="SUPFAM" id="SSF52172">
    <property type="entry name" value="CheY-like"/>
    <property type="match status" value="2"/>
</dbReference>
<sequence length="1616" mass="174769">MGNESDTNQDDEEDSHGNCRDSGNTESILEKGLFSSAKKKTSYGARPTSRFHRSHSTFAVGVAGIQPMDASGKAIGVYRNLPVLIRRIGGSKVNLTRKLRIEIMDVMQLRHPKLLEMVGVCLQPPDICIVYEHCSKGTLTEVLANPDLNFNWLFKLSFMSDISRGMEFLQNSKIQCHGDLRSSNCLVTSRWEVKVGGYGLSGLMETQRTGFGRSATTVSTPTVTVTAAQGEKGATTTDGTGVQRNSVTRVSTDSRALSIGSMVPPRPLSAIEEDENEKDGSPYLVASTAAEIQAGLWVAPENMIHKGRVYYKVASKSGDVFSAGIVFNEIMTRTSPYERQLQNMDPVDGPSQLLDLIKYDGLRPDPFADDEKDEGIAHLNNLIRSCLQSEPLMRPSFANIQHRLRLISPDGDMIEGMAALLEKYANDMEELVRTRTMHLQTRTAELEEERLRTDALLIDLEQSKNQAEAAATAKSNFLANMSHEIRTPMNAVIGMSRILLESDLSPDLMDCAETIESSGNQLMAVIDDILDFSKIESGNLKLAPENLDLPRLLESVCNLVLMQAATKGLGLTFVIHPDTPIEVLGDLVRIRQILLNLLSNAIKFTEKGNIVVKLEPKPRMSRSFHKTHYETDHSEESSSTGQAVAGARETSQLLLNVEHAGSDSSLDLADSRARLRSGSGSDTGYSTLSSSPSATTPAPAIEDWSLSHSQDSLGDNHSSSSTSDENQVDLLWSVADQGVGIPAQRMHKLFKSFSQADDSVTRNFGGTGLGLAISKRLVELMDGEMWAESEEGVGSTFYFTTLLSSPKSSQTVSQQLNLAFFKDRTLLIIDDRKVTRTSWIHQSSTWGFQKTLVFNIQKGLDYIKQHHNDVDVVLIDVDRPQAKINPGLAILQQIRNMPTARGQESADTGSTGLSPPLPSSSSSLPEKPIPCVLVSYHRRNQPDLSLYSTVPLSSKIAAQGCPSPISPISPMPMGTPDPSNSLLARERKPSKSSGSSDNLLSAVECSDFSGHPHCHAGCMPNTMNSGMLVTKPWSSRKDRSSCFSTSPTIGSGSGSGGCKSSASGGIFSKCSSPTSAHHPIPSGANLGLAPLLAFDSQEDDASIGHLIKPVKQSKLLPMFHGLMTGSWPLACSVTPDNDIRSDQRKKQMETLECLLVDDNPVNQKVISKMLSRIGIVPELASNGLEAVEKCRARADAVAAAEAAAAAEGGGGGDGSNLTSTDATTGGVKKINSKKSKQYDIVFMDIWMPVMSGHESTKEIRATVPGVTATSPLIVAMTACVMPGDQQKCLDSGMNRYLSKPIRKEELSKTLEDWLDERARVEEELKVLSQRKLIQKKKREILQKRSNCLAVLTGGVDDMGKQVEAGLPSATVVGAEDDDEDEDEDEDDEDDSDLLELEEEGLDSMDDEEKFVDSNDREGFSGGHGHTNAADSQLPSLENNRIAAARQKRRLRIRLSNDPMLLSDSEGVLGCCDGGGGGLKIISVGADEVRAARLERKQRGSRSRGGSVSIQDPATGNILLVGQGDRSSGGDDYDESESEDDEDEEDEGGEGAVGVDAAQQVRSVFAEGVSLERLLSQTTIDSFHTANTHNTSQAEGTSSQRSSLLSNSSSLRTVRGV</sequence>
<keyword evidence="6" id="KW-0418">Kinase</keyword>
<feature type="compositionally biased region" description="Acidic residues" evidence="11">
    <location>
        <begin position="1530"/>
        <end position="1548"/>
    </location>
</feature>
<feature type="region of interest" description="Disordered" evidence="11">
    <location>
        <begin position="1"/>
        <end position="26"/>
    </location>
</feature>
<feature type="compositionally biased region" description="Polar residues" evidence="11">
    <location>
        <begin position="1585"/>
        <end position="1596"/>
    </location>
</feature>
<feature type="compositionally biased region" description="Pro residues" evidence="11">
    <location>
        <begin position="964"/>
        <end position="975"/>
    </location>
</feature>
<dbReference type="Proteomes" id="UP000823405">
    <property type="component" value="Unassembled WGS sequence"/>
</dbReference>
<proteinExistence type="predicted"/>
<dbReference type="GO" id="GO:0000155">
    <property type="term" value="F:phosphorelay sensor kinase activity"/>
    <property type="evidence" value="ECO:0007669"/>
    <property type="project" value="InterPro"/>
</dbReference>
<protein>
    <recommendedName>
        <fullName evidence="2">histidine kinase</fullName>
        <ecNumber evidence="2">2.7.13.3</ecNumber>
    </recommendedName>
</protein>
<dbReference type="Gene3D" id="3.40.50.2300">
    <property type="match status" value="2"/>
</dbReference>
<dbReference type="Gene3D" id="1.10.510.10">
    <property type="entry name" value="Transferase(Phosphotransferase) domain 1"/>
    <property type="match status" value="2"/>
</dbReference>
<keyword evidence="10" id="KW-0175">Coiled coil</keyword>
<feature type="region of interest" description="Disordered" evidence="11">
    <location>
        <begin position="626"/>
        <end position="645"/>
    </location>
</feature>
<dbReference type="PROSITE" id="PS50110">
    <property type="entry name" value="RESPONSE_REGULATORY"/>
    <property type="match status" value="1"/>
</dbReference>
<feature type="region of interest" description="Disordered" evidence="11">
    <location>
        <begin position="1205"/>
        <end position="1228"/>
    </location>
</feature>
<comment type="catalytic activity">
    <reaction evidence="1">
        <text>ATP + protein L-histidine = ADP + protein N-phospho-L-histidine.</text>
        <dbReference type="EC" id="2.7.13.3"/>
    </reaction>
</comment>
<keyword evidence="4" id="KW-0808">Transferase</keyword>
<name>A0A9P6R3L5_9FUNG</name>
<dbReference type="EMBL" id="JAAAIN010000841">
    <property type="protein sequence ID" value="KAG0310416.1"/>
    <property type="molecule type" value="Genomic_DNA"/>
</dbReference>
<dbReference type="Gene3D" id="1.10.287.130">
    <property type="match status" value="1"/>
</dbReference>
<dbReference type="Pfam" id="PF07714">
    <property type="entry name" value="PK_Tyr_Ser-Thr"/>
    <property type="match status" value="1"/>
</dbReference>
<organism evidence="15 16">
    <name type="scientific">Linnemannia gamsii</name>
    <dbReference type="NCBI Taxonomy" id="64522"/>
    <lineage>
        <taxon>Eukaryota</taxon>
        <taxon>Fungi</taxon>
        <taxon>Fungi incertae sedis</taxon>
        <taxon>Mucoromycota</taxon>
        <taxon>Mortierellomycotina</taxon>
        <taxon>Mortierellomycetes</taxon>
        <taxon>Mortierellales</taxon>
        <taxon>Mortierellaceae</taxon>
        <taxon>Linnemannia</taxon>
    </lineage>
</organism>
<feature type="coiled-coil region" evidence="10">
    <location>
        <begin position="1303"/>
        <end position="1330"/>
    </location>
</feature>
<feature type="compositionally biased region" description="Basic and acidic residues" evidence="11">
    <location>
        <begin position="627"/>
        <end position="636"/>
    </location>
</feature>
<dbReference type="SMART" id="SM00388">
    <property type="entry name" value="HisKA"/>
    <property type="match status" value="1"/>
</dbReference>
<evidence type="ECO:0000259" key="13">
    <source>
        <dbReference type="PROSITE" id="PS50109"/>
    </source>
</evidence>
<reference evidence="15" key="1">
    <citation type="journal article" date="2020" name="Fungal Divers.">
        <title>Resolving the Mortierellaceae phylogeny through synthesis of multi-gene phylogenetics and phylogenomics.</title>
        <authorList>
            <person name="Vandepol N."/>
            <person name="Liber J."/>
            <person name="Desiro A."/>
            <person name="Na H."/>
            <person name="Kennedy M."/>
            <person name="Barry K."/>
            <person name="Grigoriev I.V."/>
            <person name="Miller A.N."/>
            <person name="O'Donnell K."/>
            <person name="Stajich J.E."/>
            <person name="Bonito G."/>
        </authorList>
    </citation>
    <scope>NUCLEOTIDE SEQUENCE</scope>
    <source>
        <strain evidence="15">NVP60</strain>
    </source>
</reference>
<evidence type="ECO:0000256" key="9">
    <source>
        <dbReference type="PROSITE-ProRule" id="PRU00169"/>
    </source>
</evidence>
<evidence type="ECO:0000256" key="6">
    <source>
        <dbReference type="ARBA" id="ARBA00022777"/>
    </source>
</evidence>
<evidence type="ECO:0000256" key="1">
    <source>
        <dbReference type="ARBA" id="ARBA00000085"/>
    </source>
</evidence>
<dbReference type="InterPro" id="IPR036097">
    <property type="entry name" value="HisK_dim/P_sf"/>
</dbReference>
<evidence type="ECO:0000256" key="10">
    <source>
        <dbReference type="SAM" id="Coils"/>
    </source>
</evidence>
<dbReference type="PROSITE" id="PS50109">
    <property type="entry name" value="HIS_KIN"/>
    <property type="match status" value="1"/>
</dbReference>
<dbReference type="PANTHER" id="PTHR45339:SF1">
    <property type="entry name" value="HYBRID SIGNAL TRANSDUCTION HISTIDINE KINASE J"/>
    <property type="match status" value="1"/>
</dbReference>
<feature type="region of interest" description="Disordered" evidence="11">
    <location>
        <begin position="1585"/>
        <end position="1616"/>
    </location>
</feature>
<evidence type="ECO:0000313" key="16">
    <source>
        <dbReference type="Proteomes" id="UP000823405"/>
    </source>
</evidence>
<dbReference type="InterPro" id="IPR011006">
    <property type="entry name" value="CheY-like_superfamily"/>
</dbReference>
<evidence type="ECO:0000256" key="3">
    <source>
        <dbReference type="ARBA" id="ARBA00022553"/>
    </source>
</evidence>
<feature type="modified residue" description="4-aspartylphosphate" evidence="9">
    <location>
        <position position="1244"/>
    </location>
</feature>
<evidence type="ECO:0000256" key="7">
    <source>
        <dbReference type="ARBA" id="ARBA00022840"/>
    </source>
</evidence>
<dbReference type="InterPro" id="IPR036890">
    <property type="entry name" value="HATPase_C_sf"/>
</dbReference>
<gene>
    <name evidence="15" type="ORF">BGZ97_012581</name>
</gene>
<dbReference type="SUPFAM" id="SSF55874">
    <property type="entry name" value="ATPase domain of HSP90 chaperone/DNA topoisomerase II/histidine kinase"/>
    <property type="match status" value="2"/>
</dbReference>
<keyword evidence="8" id="KW-0902">Two-component regulatory system</keyword>
<feature type="compositionally biased region" description="Acidic residues" evidence="11">
    <location>
        <begin position="1374"/>
        <end position="1409"/>
    </location>
</feature>
<feature type="region of interest" description="Disordered" evidence="11">
    <location>
        <begin position="961"/>
        <end position="998"/>
    </location>
</feature>
<feature type="compositionally biased region" description="Low complexity" evidence="11">
    <location>
        <begin position="676"/>
        <end position="700"/>
    </location>
</feature>
<dbReference type="PRINTS" id="PR00344">
    <property type="entry name" value="BCTRLSENSOR"/>
</dbReference>
<evidence type="ECO:0000313" key="15">
    <source>
        <dbReference type="EMBL" id="KAG0310416.1"/>
    </source>
</evidence>
<dbReference type="SMART" id="SM00448">
    <property type="entry name" value="REC"/>
    <property type="match status" value="1"/>
</dbReference>
<dbReference type="Pfam" id="PF00512">
    <property type="entry name" value="HisKA"/>
    <property type="match status" value="1"/>
</dbReference>
<feature type="domain" description="Response regulatory" evidence="14">
    <location>
        <begin position="1152"/>
        <end position="1314"/>
    </location>
</feature>
<dbReference type="Pfam" id="PF00072">
    <property type="entry name" value="Response_reg"/>
    <property type="match status" value="1"/>
</dbReference>
<dbReference type="InterPro" id="IPR000719">
    <property type="entry name" value="Prot_kinase_dom"/>
</dbReference>
<dbReference type="Gene3D" id="3.30.565.10">
    <property type="entry name" value="Histidine kinase-like ATPase, C-terminal domain"/>
    <property type="match status" value="1"/>
</dbReference>
<dbReference type="SUPFAM" id="SSF56112">
    <property type="entry name" value="Protein kinase-like (PK-like)"/>
    <property type="match status" value="1"/>
</dbReference>
<evidence type="ECO:0000259" key="14">
    <source>
        <dbReference type="PROSITE" id="PS50110"/>
    </source>
</evidence>
<evidence type="ECO:0000256" key="11">
    <source>
        <dbReference type="SAM" id="MobiDB-lite"/>
    </source>
</evidence>
<dbReference type="PANTHER" id="PTHR45339">
    <property type="entry name" value="HYBRID SIGNAL TRANSDUCTION HISTIDINE KINASE J"/>
    <property type="match status" value="1"/>
</dbReference>
<feature type="domain" description="Protein kinase" evidence="12">
    <location>
        <begin position="23"/>
        <end position="405"/>
    </location>
</feature>
<dbReference type="InterPro" id="IPR003661">
    <property type="entry name" value="HisK_dim/P_dom"/>
</dbReference>
<dbReference type="CDD" id="cd00082">
    <property type="entry name" value="HisKA"/>
    <property type="match status" value="1"/>
</dbReference>
<keyword evidence="16" id="KW-1185">Reference proteome</keyword>
<feature type="region of interest" description="Disordered" evidence="11">
    <location>
        <begin position="666"/>
        <end position="700"/>
    </location>
</feature>
<dbReference type="InterPro" id="IPR011009">
    <property type="entry name" value="Kinase-like_dom_sf"/>
</dbReference>
<dbReference type="SUPFAM" id="SSF47384">
    <property type="entry name" value="Homodimeric domain of signal transducing histidine kinase"/>
    <property type="match status" value="1"/>
</dbReference>
<dbReference type="OrthoDB" id="60033at2759"/>
<comment type="caution">
    <text evidence="15">The sequence shown here is derived from an EMBL/GenBank/DDBJ whole genome shotgun (WGS) entry which is preliminary data.</text>
</comment>
<feature type="region of interest" description="Disordered" evidence="11">
    <location>
        <begin position="1493"/>
        <end position="1554"/>
    </location>
</feature>
<feature type="compositionally biased region" description="Low complexity" evidence="11">
    <location>
        <begin position="1597"/>
        <end position="1610"/>
    </location>
</feature>
<dbReference type="InterPro" id="IPR004358">
    <property type="entry name" value="Sig_transdc_His_kin-like_C"/>
</dbReference>
<dbReference type="InterPro" id="IPR001789">
    <property type="entry name" value="Sig_transdc_resp-reg_receiver"/>
</dbReference>
<dbReference type="InterPro" id="IPR005467">
    <property type="entry name" value="His_kinase_dom"/>
</dbReference>
<feature type="region of interest" description="Disordered" evidence="11">
    <location>
        <begin position="898"/>
        <end position="925"/>
    </location>
</feature>
<dbReference type="FunFam" id="1.10.287.130:FF:000002">
    <property type="entry name" value="Two-component osmosensing histidine kinase"/>
    <property type="match status" value="1"/>
</dbReference>
<feature type="region of interest" description="Disordered" evidence="11">
    <location>
        <begin position="1366"/>
        <end position="1436"/>
    </location>
</feature>
<accession>A0A9P6R3L5</accession>
<dbReference type="InterPro" id="IPR003594">
    <property type="entry name" value="HATPase_dom"/>
</dbReference>